<gene>
    <name evidence="7" type="ORF">FDA94_32275</name>
</gene>
<keyword evidence="8" id="KW-1185">Reference proteome</keyword>
<keyword evidence="2" id="KW-0813">Transport</keyword>
<evidence type="ECO:0000256" key="6">
    <source>
        <dbReference type="SAM" id="Phobius"/>
    </source>
</evidence>
<feature type="transmembrane region" description="Helical" evidence="6">
    <location>
        <begin position="34"/>
        <end position="54"/>
    </location>
</feature>
<dbReference type="PANTHER" id="PTHR11101:SF80">
    <property type="entry name" value="PHOSPHATE TRANSPORTER"/>
    <property type="match status" value="1"/>
</dbReference>
<dbReference type="AlphaFoldDB" id="A0A4U3M5P5"/>
<feature type="transmembrane region" description="Helical" evidence="6">
    <location>
        <begin position="66"/>
        <end position="91"/>
    </location>
</feature>
<keyword evidence="4 6" id="KW-1133">Transmembrane helix</keyword>
<feature type="transmembrane region" description="Helical" evidence="6">
    <location>
        <begin position="125"/>
        <end position="146"/>
    </location>
</feature>
<dbReference type="EMBL" id="SZQA01000041">
    <property type="protein sequence ID" value="TKK83790.1"/>
    <property type="molecule type" value="Genomic_DNA"/>
</dbReference>
<evidence type="ECO:0000256" key="3">
    <source>
        <dbReference type="ARBA" id="ARBA00022692"/>
    </source>
</evidence>
<feature type="transmembrane region" description="Helical" evidence="6">
    <location>
        <begin position="182"/>
        <end position="215"/>
    </location>
</feature>
<evidence type="ECO:0000256" key="2">
    <source>
        <dbReference type="ARBA" id="ARBA00022448"/>
    </source>
</evidence>
<comment type="caution">
    <text evidence="7">The sequence shown here is derived from an EMBL/GenBank/DDBJ whole genome shotgun (WGS) entry which is preliminary data.</text>
</comment>
<reference evidence="7 8" key="1">
    <citation type="submission" date="2019-04" db="EMBL/GenBank/DDBJ databases">
        <title>Herbidospora sp. NEAU-GS14.nov., a novel actinomycete isolated from soil.</title>
        <authorList>
            <person name="Han L."/>
        </authorList>
    </citation>
    <scope>NUCLEOTIDE SEQUENCE [LARGE SCALE GENOMIC DNA]</scope>
    <source>
        <strain evidence="7 8">NEAU-GS14</strain>
    </source>
</reference>
<comment type="subcellular location">
    <subcellularLocation>
        <location evidence="1">Membrane</location>
        <topology evidence="1">Multi-pass membrane protein</topology>
    </subcellularLocation>
</comment>
<dbReference type="OrthoDB" id="2373967at2"/>
<evidence type="ECO:0000256" key="1">
    <source>
        <dbReference type="ARBA" id="ARBA00004141"/>
    </source>
</evidence>
<dbReference type="Proteomes" id="UP000308705">
    <property type="component" value="Unassembled WGS sequence"/>
</dbReference>
<dbReference type="InterPro" id="IPR001204">
    <property type="entry name" value="Phos_transporter"/>
</dbReference>
<keyword evidence="3 6" id="KW-0812">Transmembrane</keyword>
<evidence type="ECO:0000256" key="5">
    <source>
        <dbReference type="ARBA" id="ARBA00023136"/>
    </source>
</evidence>
<keyword evidence="5 6" id="KW-0472">Membrane</keyword>
<sequence>MLSASLAVLAGVFAVVSGVNDGGALLGAGLRVPGVRPLVALFVLVAAVAAVPMLTSRVAATFTTRLASLPGTAGQVAMTVAVVCALVVVLVLSSRGWPTSLTLAIVGGLTGAAAGLGLPVSAGAVGLVLVAGVVAPFVGATVAVLASRVVSGLGRAQSLPRLHWGGFAVQCLAYAANDGQKMLAVFLIGLGVGGAPPLVCLLVAALFAVGAVYGLPRAGRTLSRQLLPARPLHAVAAGLGSGLSVIGCAAAGAPVSMTQAIAGGFVGAGVADSVRRVRWAATSKIVLAWTLTLPVSGLLGLGAGLMIKGVAG</sequence>
<dbReference type="Pfam" id="PF01384">
    <property type="entry name" value="PHO4"/>
    <property type="match status" value="1"/>
</dbReference>
<feature type="transmembrane region" description="Helical" evidence="6">
    <location>
        <begin position="285"/>
        <end position="307"/>
    </location>
</feature>
<evidence type="ECO:0000256" key="4">
    <source>
        <dbReference type="ARBA" id="ARBA00022989"/>
    </source>
</evidence>
<accession>A0A4U3M5P5</accession>
<organism evidence="7 8">
    <name type="scientific">Herbidospora galbida</name>
    <dbReference type="NCBI Taxonomy" id="2575442"/>
    <lineage>
        <taxon>Bacteria</taxon>
        <taxon>Bacillati</taxon>
        <taxon>Actinomycetota</taxon>
        <taxon>Actinomycetes</taxon>
        <taxon>Streptosporangiales</taxon>
        <taxon>Streptosporangiaceae</taxon>
        <taxon>Herbidospora</taxon>
    </lineage>
</organism>
<dbReference type="GO" id="GO:0016020">
    <property type="term" value="C:membrane"/>
    <property type="evidence" value="ECO:0007669"/>
    <property type="project" value="UniProtKB-SubCell"/>
</dbReference>
<evidence type="ECO:0000313" key="8">
    <source>
        <dbReference type="Proteomes" id="UP000308705"/>
    </source>
</evidence>
<protein>
    <submittedName>
        <fullName evidence="7">Inorganic phosphate transporter</fullName>
    </submittedName>
</protein>
<dbReference type="GO" id="GO:0035435">
    <property type="term" value="P:phosphate ion transmembrane transport"/>
    <property type="evidence" value="ECO:0007669"/>
    <property type="project" value="TreeGrafter"/>
</dbReference>
<proteinExistence type="predicted"/>
<dbReference type="GO" id="GO:0005315">
    <property type="term" value="F:phosphate transmembrane transporter activity"/>
    <property type="evidence" value="ECO:0007669"/>
    <property type="project" value="InterPro"/>
</dbReference>
<name>A0A4U3M5P5_9ACTN</name>
<dbReference type="PANTHER" id="PTHR11101">
    <property type="entry name" value="PHOSPHATE TRANSPORTER"/>
    <property type="match status" value="1"/>
</dbReference>
<evidence type="ECO:0000313" key="7">
    <source>
        <dbReference type="EMBL" id="TKK83790.1"/>
    </source>
</evidence>
<feature type="transmembrane region" description="Helical" evidence="6">
    <location>
        <begin position="97"/>
        <end position="118"/>
    </location>
</feature>